<dbReference type="EMBL" id="AP009152">
    <property type="protein sequence ID" value="BAG28864.1"/>
    <property type="molecule type" value="Genomic_DNA"/>
</dbReference>
<proteinExistence type="predicted"/>
<dbReference type="HOGENOM" id="CLU_2916547_0_0_11"/>
<dbReference type="STRING" id="378753.KRH_05170"/>
<reference evidence="1 2" key="1">
    <citation type="journal article" date="2008" name="J. Bacteriol.">
        <title>Complete genome sequence of the soil actinomycete Kocuria rhizophila.</title>
        <authorList>
            <person name="Takarada H."/>
            <person name="Sekine M."/>
            <person name="Kosugi H."/>
            <person name="Matsuo Y."/>
            <person name="Fujisawa T."/>
            <person name="Omata S."/>
            <person name="Kishi E."/>
            <person name="Shimizu A."/>
            <person name="Tsukatani N."/>
            <person name="Tanikawa S."/>
            <person name="Fujita N."/>
            <person name="Harayama S."/>
        </authorList>
    </citation>
    <scope>NUCLEOTIDE SEQUENCE [LARGE SCALE GENOMIC DNA]</scope>
    <source>
        <strain evidence="2">ATCC 9341 / DSM 348 / NBRC 103217 / DC2201</strain>
    </source>
</reference>
<protein>
    <submittedName>
        <fullName evidence="1">Cysteine synthase</fullName>
    </submittedName>
</protein>
<keyword evidence="2" id="KW-1185">Reference proteome</keyword>
<evidence type="ECO:0000313" key="2">
    <source>
        <dbReference type="Proteomes" id="UP000008838"/>
    </source>
</evidence>
<dbReference type="Proteomes" id="UP000008838">
    <property type="component" value="Chromosome"/>
</dbReference>
<evidence type="ECO:0000313" key="1">
    <source>
        <dbReference type="EMBL" id="BAG28864.1"/>
    </source>
</evidence>
<organism evidence="1 2">
    <name type="scientific">Kocuria rhizophila (strain ATCC 9341 / DSM 348 / NBRC 103217 / DC2201)</name>
    <dbReference type="NCBI Taxonomy" id="378753"/>
    <lineage>
        <taxon>Bacteria</taxon>
        <taxon>Bacillati</taxon>
        <taxon>Actinomycetota</taxon>
        <taxon>Actinomycetes</taxon>
        <taxon>Micrococcales</taxon>
        <taxon>Micrococcaceae</taxon>
        <taxon>Kocuria</taxon>
    </lineage>
</organism>
<sequence length="61" mass="6772">MRIISEMVRAGERGSVIALLCDLGDRYLDKYYSDEWLAGEGLDIAPYLERLEGFMGGGELG</sequence>
<accession>B2GHM5</accession>
<dbReference type="eggNOG" id="COG0031">
    <property type="taxonomic scope" value="Bacteria"/>
</dbReference>
<name>B2GHM5_KOCRD</name>
<dbReference type="KEGG" id="krh:KRH_05170"/>
<dbReference type="AlphaFoldDB" id="B2GHM5"/>
<gene>
    <name evidence="1" type="ordered locus">KRH_05170</name>
</gene>